<protein>
    <submittedName>
        <fullName evidence="2">Uncharacterized conserved protein YdhG, YjbR/CyaY-like superfamily, DUF1801 family</fullName>
    </submittedName>
</protein>
<dbReference type="RefSeq" id="WP_093319924.1">
    <property type="nucleotide sequence ID" value="NZ_FOAF01000001.1"/>
</dbReference>
<dbReference type="AlphaFoldDB" id="A0A1H7JYK1"/>
<sequence length="125" mass="14547">MKPNAKPSNIDEYISAASENAQQKLKEIRTILKEVAPNASEELKWGYPAFVENRILFSYAAFKNHLNFFPTAPAMQPFLKELANYTTNKDSIQFQYDEPLPIELIKKIAEYRVNDLKENDAKWKY</sequence>
<gene>
    <name evidence="2" type="ORF">SAMN05661044_01148</name>
</gene>
<proteinExistence type="predicted"/>
<name>A0A1H7JYK1_OLID1</name>
<dbReference type="OrthoDB" id="115213at2"/>
<dbReference type="EMBL" id="FOAF01000001">
    <property type="protein sequence ID" value="SEK78837.1"/>
    <property type="molecule type" value="Genomic_DNA"/>
</dbReference>
<dbReference type="Gene3D" id="3.90.1150.200">
    <property type="match status" value="1"/>
</dbReference>
<evidence type="ECO:0000313" key="2">
    <source>
        <dbReference type="EMBL" id="SEK78837.1"/>
    </source>
</evidence>
<dbReference type="Pfam" id="PF08818">
    <property type="entry name" value="DUF1801"/>
    <property type="match status" value="1"/>
</dbReference>
<feature type="domain" description="YdhG-like" evidence="1">
    <location>
        <begin position="22"/>
        <end position="112"/>
    </location>
</feature>
<dbReference type="SUPFAM" id="SSF159888">
    <property type="entry name" value="YdhG-like"/>
    <property type="match status" value="1"/>
</dbReference>
<accession>A0A1H7JYK1</accession>
<dbReference type="InterPro" id="IPR014922">
    <property type="entry name" value="YdhG-like"/>
</dbReference>
<dbReference type="Proteomes" id="UP000199421">
    <property type="component" value="Unassembled WGS sequence"/>
</dbReference>
<evidence type="ECO:0000313" key="3">
    <source>
        <dbReference type="Proteomes" id="UP000199421"/>
    </source>
</evidence>
<dbReference type="STRING" id="407022.SAMN05661044_01148"/>
<evidence type="ECO:0000259" key="1">
    <source>
        <dbReference type="Pfam" id="PF08818"/>
    </source>
</evidence>
<organism evidence="2 3">
    <name type="scientific">Olivibacter domesticus</name>
    <name type="common">Pseudosphingobacterium domesticum</name>
    <dbReference type="NCBI Taxonomy" id="407022"/>
    <lineage>
        <taxon>Bacteria</taxon>
        <taxon>Pseudomonadati</taxon>
        <taxon>Bacteroidota</taxon>
        <taxon>Sphingobacteriia</taxon>
        <taxon>Sphingobacteriales</taxon>
        <taxon>Sphingobacteriaceae</taxon>
        <taxon>Olivibacter</taxon>
    </lineage>
</organism>
<keyword evidence="3" id="KW-1185">Reference proteome</keyword>
<reference evidence="3" key="1">
    <citation type="submission" date="2016-10" db="EMBL/GenBank/DDBJ databases">
        <authorList>
            <person name="Varghese N."/>
            <person name="Submissions S."/>
        </authorList>
    </citation>
    <scope>NUCLEOTIDE SEQUENCE [LARGE SCALE GENOMIC DNA]</scope>
    <source>
        <strain evidence="3">DSM 18733</strain>
    </source>
</reference>